<organism evidence="2 3">
    <name type="scientific">Thalassiosira oceanica</name>
    <name type="common">Marine diatom</name>
    <dbReference type="NCBI Taxonomy" id="159749"/>
    <lineage>
        <taxon>Eukaryota</taxon>
        <taxon>Sar</taxon>
        <taxon>Stramenopiles</taxon>
        <taxon>Ochrophyta</taxon>
        <taxon>Bacillariophyta</taxon>
        <taxon>Coscinodiscophyceae</taxon>
        <taxon>Thalassiosirophycidae</taxon>
        <taxon>Thalassiosirales</taxon>
        <taxon>Thalassiosiraceae</taxon>
        <taxon>Thalassiosira</taxon>
    </lineage>
</organism>
<protein>
    <submittedName>
        <fullName evidence="2">Uncharacterized protein</fullName>
    </submittedName>
</protein>
<name>K0SLQ8_THAOC</name>
<comment type="caution">
    <text evidence="2">The sequence shown here is derived from an EMBL/GenBank/DDBJ whole genome shotgun (WGS) entry which is preliminary data.</text>
</comment>
<dbReference type="Proteomes" id="UP000266841">
    <property type="component" value="Unassembled WGS sequence"/>
</dbReference>
<accession>K0SLQ8</accession>
<feature type="region of interest" description="Disordered" evidence="1">
    <location>
        <begin position="580"/>
        <end position="639"/>
    </location>
</feature>
<dbReference type="EMBL" id="AGNL01015168">
    <property type="protein sequence ID" value="EJK66235.1"/>
    <property type="molecule type" value="Genomic_DNA"/>
</dbReference>
<gene>
    <name evidence="2" type="ORF">THAOC_12858</name>
</gene>
<evidence type="ECO:0000313" key="2">
    <source>
        <dbReference type="EMBL" id="EJK66235.1"/>
    </source>
</evidence>
<sequence length="1598" mass="180088">MDAVEIDEADNNDAILEDAVALLLGDGDEGAIILDGDDDNANGDEDEDDSDSSVEMVAVVPGVPGNGDDQHVQMLDTINLYQDYISQMISRYGLRSFSSLVDNGTITDELAFGNCGYLALVRCLKDHGCLRAIYGDFPPTMTELRSDIADFWNLWYHHFRIPSAILQPRNWRLVASYPDGSPLNCFQEGRLHTMRRRVVDRIFRRGTNYNDRAEGDQWLEMNEVLSIVALWMKYSIVVYMVDREAGLNRTYFFIYNVAENNVTHVTHSHPTNWLSPPPRSITLHYIQHQHFQSYNINVIATDLPTIHSVVQKYMWRNIAEGRLSHSDFARAIGEVNNNTAPPVLDLEVFCVTLVDGDKNELGDIVFQIDFDRLGDVLDGQQLLSDSHIFSRLMEDIELRDNGLCVTFGKPTSGPIVLRSVEEERPVNSMSRKIRVNEQHYSLMLDDNGGVLFSEAEISARIEDLVRRKDLEYETFEEAHSLQCRGSIPMIDFYSSSATSLYDSIARFQGIIFQHLAQQAVVYLYENTPMLRNEKEWNDRVIQEREERLRSLQMSPSDVMLDDSDLALGSEEGVSHENAMGGYEYRSDNETKSQNSCEDNDANDEASAQAEESSDPAIATDPTDRWPASESATNKSVRTASELAAAITRTETRTLPMPPSNKLDSSRPPYIMNPHNISVSVTDVMGLIQVDMDGDEVISVSWAADNEAGQLRSDKFNQLVNSYITHHVPQFSPSHTEQSKINKLPKQRCPRGRKPRGNLIVQFGGKCHCHIAGCPTMFAGGFDIEACKVVGLESAAKVDVKLILYRKDGDNDYGCSHPECTPIGRLSGSLRAGVRNALRTVDRSVGEHALKEHNEGSPRRRSCNNLSGMLSSEKQGYECNRESADDDFRPYNLGKNSIANISKVEIAQAKDDKRRRSVYGDKSTDVLGIVRTSVNPGPSDLGGIRYWLWNKNSNVIAGDYAWKDRLVLYLDSTKQGNLGMHDHPKQDKILFSKLSIRPSDTLMSNEQRDKIPDNFKAVVLAEAIQTSNKTEDFTQFLRAFWNDTKRVLYTLYPGQESKIDTIFPLLVNTDCAGQLVNAILQAFSLTDQVSNQIMYANVFMKIYLRLDSLSAAGNSTDTEEDSVDPSDWAWEVCHKFCALLVHLCSNHVTGAVKKWIQSSDRTKEAPAVKLYSKQVSTITSSLFRRITKGDKVSTALVDLCAVASIFQKRTLPCHDYNSGSTLFPGNSRLALLELEELNLVARQRCRMARLQILDIRISSDTEMEELIATEMEANSDINSQQFNVGSGMAWPIVNHFTEEMLCSITLLREFNSDKSRGLIEVVFVHHYSDEHNGQIVPQYVRGIEVWVDLPYNGSEQGIPNPLYCEDSFPARQMNTPAKYLVNQWANRMAMVVRTPITLIDNTKDMGIAPNQAHSEGLINNEKNIAREPSKALKEPAKYFIYRYNNNVRAADYLVTQIRRYQLQVKKFAKRKRTNAKITRDSKAMQEEDSTDMPFAKKTKTLDETVARSLYSAIKLEQTLGREGAVKKRNHRQIFNRLRVFLDLGDNDDSFVSQPTFNAWIDLKKTVSPDKTETIRKAARAFVADVEDFQAQSVSASTAA</sequence>
<reference evidence="2 3" key="1">
    <citation type="journal article" date="2012" name="Genome Biol.">
        <title>Genome and low-iron response of an oceanic diatom adapted to chronic iron limitation.</title>
        <authorList>
            <person name="Lommer M."/>
            <person name="Specht M."/>
            <person name="Roy A.S."/>
            <person name="Kraemer L."/>
            <person name="Andreson R."/>
            <person name="Gutowska M.A."/>
            <person name="Wolf J."/>
            <person name="Bergner S.V."/>
            <person name="Schilhabel M.B."/>
            <person name="Klostermeier U.C."/>
            <person name="Beiko R.G."/>
            <person name="Rosenstiel P."/>
            <person name="Hippler M."/>
            <person name="Laroche J."/>
        </authorList>
    </citation>
    <scope>NUCLEOTIDE SEQUENCE [LARGE SCALE GENOMIC DNA]</scope>
    <source>
        <strain evidence="2 3">CCMP1005</strain>
    </source>
</reference>
<feature type="compositionally biased region" description="Polar residues" evidence="1">
    <location>
        <begin position="629"/>
        <end position="638"/>
    </location>
</feature>
<keyword evidence="3" id="KW-1185">Reference proteome</keyword>
<proteinExistence type="predicted"/>
<evidence type="ECO:0000313" key="3">
    <source>
        <dbReference type="Proteomes" id="UP000266841"/>
    </source>
</evidence>
<evidence type="ECO:0000256" key="1">
    <source>
        <dbReference type="SAM" id="MobiDB-lite"/>
    </source>
</evidence>